<protein>
    <submittedName>
        <fullName evidence="3">Methyltransferase</fullName>
    </submittedName>
</protein>
<keyword evidence="4" id="KW-1185">Reference proteome</keyword>
<reference evidence="3" key="2">
    <citation type="submission" date="2020-09" db="EMBL/GenBank/DDBJ databases">
        <authorList>
            <person name="Sun Q."/>
            <person name="Ohkuma M."/>
        </authorList>
    </citation>
    <scope>NUCLEOTIDE SEQUENCE</scope>
    <source>
        <strain evidence="3">JCM 4059</strain>
    </source>
</reference>
<dbReference type="Pfam" id="PF13649">
    <property type="entry name" value="Methyltransf_25"/>
    <property type="match status" value="1"/>
</dbReference>
<gene>
    <name evidence="3" type="ORF">GCM10010218_43880</name>
</gene>
<dbReference type="PANTHER" id="PTHR14741:SF32">
    <property type="entry name" value="TRIMETHYLGUANOSINE SYNTHASE"/>
    <property type="match status" value="1"/>
</dbReference>
<reference evidence="3" key="1">
    <citation type="journal article" date="2014" name="Int. J. Syst. Evol. Microbiol.">
        <title>Complete genome sequence of Corynebacterium casei LMG S-19264T (=DSM 44701T), isolated from a smear-ripened cheese.</title>
        <authorList>
            <consortium name="US DOE Joint Genome Institute (JGI-PGF)"/>
            <person name="Walter F."/>
            <person name="Albersmeier A."/>
            <person name="Kalinowski J."/>
            <person name="Ruckert C."/>
        </authorList>
    </citation>
    <scope>NUCLEOTIDE SEQUENCE</scope>
    <source>
        <strain evidence="3">JCM 4059</strain>
    </source>
</reference>
<comment type="caution">
    <text evidence="3">The sequence shown here is derived from an EMBL/GenBank/DDBJ whole genome shotgun (WGS) entry which is preliminary data.</text>
</comment>
<dbReference type="InterPro" id="IPR041497">
    <property type="entry name" value="Thump-like"/>
</dbReference>
<evidence type="ECO:0000313" key="3">
    <source>
        <dbReference type="EMBL" id="GHF57693.1"/>
    </source>
</evidence>
<dbReference type="SUPFAM" id="SSF53335">
    <property type="entry name" value="S-adenosyl-L-methionine-dependent methyltransferases"/>
    <property type="match status" value="1"/>
</dbReference>
<dbReference type="CDD" id="cd02440">
    <property type="entry name" value="AdoMet_MTases"/>
    <property type="match status" value="1"/>
</dbReference>
<dbReference type="Proteomes" id="UP000638313">
    <property type="component" value="Unassembled WGS sequence"/>
</dbReference>
<dbReference type="Pfam" id="PF18096">
    <property type="entry name" value="Thump_like"/>
    <property type="match status" value="1"/>
</dbReference>
<dbReference type="GO" id="GO:0008168">
    <property type="term" value="F:methyltransferase activity"/>
    <property type="evidence" value="ECO:0007669"/>
    <property type="project" value="UniProtKB-KW"/>
</dbReference>
<keyword evidence="3" id="KW-0808">Transferase</keyword>
<evidence type="ECO:0000259" key="2">
    <source>
        <dbReference type="Pfam" id="PF18096"/>
    </source>
</evidence>
<feature type="domain" description="THUMP-like" evidence="2">
    <location>
        <begin position="326"/>
        <end position="396"/>
    </location>
</feature>
<dbReference type="InterPro" id="IPR041698">
    <property type="entry name" value="Methyltransf_25"/>
</dbReference>
<organism evidence="3 4">
    <name type="scientific">Streptomyces mashuensis</name>
    <dbReference type="NCBI Taxonomy" id="33904"/>
    <lineage>
        <taxon>Bacteria</taxon>
        <taxon>Bacillati</taxon>
        <taxon>Actinomycetota</taxon>
        <taxon>Actinomycetes</taxon>
        <taxon>Kitasatosporales</taxon>
        <taxon>Streptomycetaceae</taxon>
        <taxon>Streptomyces</taxon>
    </lineage>
</organism>
<dbReference type="AlphaFoldDB" id="A0A919EEL8"/>
<dbReference type="EMBL" id="BNBD01000009">
    <property type="protein sequence ID" value="GHF57693.1"/>
    <property type="molecule type" value="Genomic_DNA"/>
</dbReference>
<dbReference type="RefSeq" id="WP_190131359.1">
    <property type="nucleotide sequence ID" value="NZ_BNBD01000009.1"/>
</dbReference>
<accession>A0A919EEL8</accession>
<dbReference type="PANTHER" id="PTHR14741">
    <property type="entry name" value="S-ADENOSYLMETHIONINE-DEPENDENT METHYLTRANSFERASE RELATED"/>
    <property type="match status" value="1"/>
</dbReference>
<sequence>MTDVPTNHPTDPSVTAFTALLTDEGRALLDELRDHDPARELATATRLRRDHPAELVSAALGQARLRQRAVAKFGAEDAYRMFFTPNGVEQATRATVATYRARRLAGLGVRGVADLCCGIGGDAIAMARAGIHVLAVDRSPLTCEVVRANAAALGLAGLIEVRNADVTEVDTSSYDAVFVDPARRGGRGRIFDPEAYSPPLSWALATALRAPYAALKIAPGIPHEAIPEEAEAEWISDAGDVKEAVLWFGTTPGTHRATLLPQGTTLTGTVPPPPPVRPVGRYLYEPDGAVIRAHLVAKVAEEVSGALIDETIAYITSDTLHPTPHATAYEITDVLPFNVKKLRALVRERGIGVAVIKKRGSAVEPDDLRKKLKLSGPNTCVIILTRAAGAPVMLLGQVAGGTAPTAG</sequence>
<proteinExistence type="predicted"/>
<keyword evidence="3" id="KW-0489">Methyltransferase</keyword>
<feature type="domain" description="Methyltransferase" evidence="1">
    <location>
        <begin position="112"/>
        <end position="179"/>
    </location>
</feature>
<name>A0A919EEL8_9ACTN</name>
<dbReference type="Gene3D" id="3.40.50.150">
    <property type="entry name" value="Vaccinia Virus protein VP39"/>
    <property type="match status" value="1"/>
</dbReference>
<evidence type="ECO:0000259" key="1">
    <source>
        <dbReference type="Pfam" id="PF13649"/>
    </source>
</evidence>
<evidence type="ECO:0000313" key="4">
    <source>
        <dbReference type="Proteomes" id="UP000638313"/>
    </source>
</evidence>
<dbReference type="InterPro" id="IPR029063">
    <property type="entry name" value="SAM-dependent_MTases_sf"/>
</dbReference>
<dbReference type="GO" id="GO:0032259">
    <property type="term" value="P:methylation"/>
    <property type="evidence" value="ECO:0007669"/>
    <property type="project" value="UniProtKB-KW"/>
</dbReference>